<keyword evidence="1" id="KW-1133">Transmembrane helix</keyword>
<sequence>MNPFIDFGYRLLAFAVSVYCARKLWYGYVDRKILFVNTDWLAWSRQVFYRDTMPIRYWMQMCGTGFCSVLCLVGVFMSWQQLNPNGNFAVCCGPAVDFSNAVINICV</sequence>
<name>A0AB39XJ66_9BRAD</name>
<keyword evidence="1" id="KW-0812">Transmembrane</keyword>
<proteinExistence type="predicted"/>
<keyword evidence="1" id="KW-0472">Membrane</keyword>
<gene>
    <name evidence="2" type="ORF">AB8Z38_36740</name>
</gene>
<protein>
    <submittedName>
        <fullName evidence="2">Uncharacterized protein</fullName>
    </submittedName>
</protein>
<accession>A0AB39XJ66</accession>
<evidence type="ECO:0000256" key="1">
    <source>
        <dbReference type="SAM" id="Phobius"/>
    </source>
</evidence>
<dbReference type="AlphaFoldDB" id="A0AB39XJ66"/>
<feature type="transmembrane region" description="Helical" evidence="1">
    <location>
        <begin position="7"/>
        <end position="25"/>
    </location>
</feature>
<reference evidence="2" key="1">
    <citation type="submission" date="2024-08" db="EMBL/GenBank/DDBJ databases">
        <authorList>
            <person name="Chaddad Z."/>
            <person name="Lamrabet M."/>
            <person name="Bouhnik O."/>
            <person name="Alami S."/>
            <person name="Wipf D."/>
            <person name="Courty P.E."/>
            <person name="Missbah El Idrissi M."/>
        </authorList>
    </citation>
    <scope>NUCLEOTIDE SEQUENCE</scope>
    <source>
        <strain evidence="2">LLZ17</strain>
    </source>
</reference>
<evidence type="ECO:0000313" key="2">
    <source>
        <dbReference type="EMBL" id="XDV57945.1"/>
    </source>
</evidence>
<organism evidence="2">
    <name type="scientific">Bradyrhizobium sp. LLZ17</name>
    <dbReference type="NCBI Taxonomy" id="3239388"/>
    <lineage>
        <taxon>Bacteria</taxon>
        <taxon>Pseudomonadati</taxon>
        <taxon>Pseudomonadota</taxon>
        <taxon>Alphaproteobacteria</taxon>
        <taxon>Hyphomicrobiales</taxon>
        <taxon>Nitrobacteraceae</taxon>
        <taxon>Bradyrhizobium</taxon>
    </lineage>
</organism>
<dbReference type="EMBL" id="CP165734">
    <property type="protein sequence ID" value="XDV57945.1"/>
    <property type="molecule type" value="Genomic_DNA"/>
</dbReference>
<dbReference type="RefSeq" id="WP_369722405.1">
    <property type="nucleotide sequence ID" value="NZ_CP165734.1"/>
</dbReference>
<feature type="transmembrane region" description="Helical" evidence="1">
    <location>
        <begin position="57"/>
        <end position="79"/>
    </location>
</feature>